<feature type="domain" description="Peptidoglycan binding" evidence="2">
    <location>
        <begin position="101"/>
        <end position="162"/>
    </location>
</feature>
<dbReference type="Proteomes" id="UP000321085">
    <property type="component" value="Unassembled WGS sequence"/>
</dbReference>
<dbReference type="InterPro" id="IPR018537">
    <property type="entry name" value="Peptidoglycan-bd_3"/>
</dbReference>
<evidence type="ECO:0000313" key="4">
    <source>
        <dbReference type="Proteomes" id="UP000321085"/>
    </source>
</evidence>
<protein>
    <submittedName>
        <fullName evidence="3">Uncharacterized protein</fullName>
    </submittedName>
</protein>
<organism evidence="3 4">
    <name type="scientific">Microvirga aerophila</name>
    <dbReference type="NCBI Taxonomy" id="670291"/>
    <lineage>
        <taxon>Bacteria</taxon>
        <taxon>Pseudomonadati</taxon>
        <taxon>Pseudomonadota</taxon>
        <taxon>Alphaproteobacteria</taxon>
        <taxon>Hyphomicrobiales</taxon>
        <taxon>Methylobacteriaceae</taxon>
        <taxon>Microvirga</taxon>
    </lineage>
</organism>
<name>A0A512BNA7_9HYPH</name>
<evidence type="ECO:0000259" key="1">
    <source>
        <dbReference type="Pfam" id="PF05838"/>
    </source>
</evidence>
<gene>
    <name evidence="3" type="ORF">MAE02_11400</name>
</gene>
<dbReference type="AlphaFoldDB" id="A0A512BNA7"/>
<evidence type="ECO:0000259" key="2">
    <source>
        <dbReference type="Pfam" id="PF09374"/>
    </source>
</evidence>
<dbReference type="CDD" id="cd13926">
    <property type="entry name" value="N-acetylmuramidase_GH108"/>
    <property type="match status" value="1"/>
</dbReference>
<dbReference type="InterPro" id="IPR023346">
    <property type="entry name" value="Lysozyme-like_dom_sf"/>
</dbReference>
<dbReference type="EMBL" id="BJYU01000011">
    <property type="protein sequence ID" value="GEO13444.1"/>
    <property type="molecule type" value="Genomic_DNA"/>
</dbReference>
<dbReference type="Pfam" id="PF09374">
    <property type="entry name" value="PG_binding_3"/>
    <property type="match status" value="1"/>
</dbReference>
<proteinExistence type="predicted"/>
<reference evidence="3 4" key="1">
    <citation type="submission" date="2019-07" db="EMBL/GenBank/DDBJ databases">
        <title>Whole genome shotgun sequence of Microvirga aerophila NBRC 106136.</title>
        <authorList>
            <person name="Hosoyama A."/>
            <person name="Uohara A."/>
            <person name="Ohji S."/>
            <person name="Ichikawa N."/>
        </authorList>
    </citation>
    <scope>NUCLEOTIDE SEQUENCE [LARGE SCALE GENOMIC DNA]</scope>
    <source>
        <strain evidence="3 4">NBRC 106136</strain>
    </source>
</reference>
<accession>A0A512BNA7</accession>
<comment type="caution">
    <text evidence="3">The sequence shown here is derived from an EMBL/GenBank/DDBJ whole genome shotgun (WGS) entry which is preliminary data.</text>
</comment>
<dbReference type="RefSeq" id="WP_210207458.1">
    <property type="nucleotide sequence ID" value="NZ_BJYU01000011.1"/>
</dbReference>
<dbReference type="InterPro" id="IPR008565">
    <property type="entry name" value="TtsA-like_GH18_dom"/>
</dbReference>
<dbReference type="Pfam" id="PF05838">
    <property type="entry name" value="Glyco_hydro_108"/>
    <property type="match status" value="1"/>
</dbReference>
<feature type="domain" description="TtsA-like Glycoside hydrolase family 108" evidence="1">
    <location>
        <begin position="16"/>
        <end position="98"/>
    </location>
</feature>
<dbReference type="Gene3D" id="1.20.141.10">
    <property type="entry name" value="Chitosanase, subunit A, domain 1"/>
    <property type="match status" value="1"/>
</dbReference>
<sequence>MPMVLRPRPFDLRLPVVLSHEGGFVQHPQDPGGATKFGITRETLARFRQKPVSVEDVRSLTTAEAAAIYRRLYWDPIRADELPAGVDLTVFDFAVNSGPSRAVRALQSALGVLVDGVVGPVTLAAARAADAASLIRRLTRDRLRFLSRLAIWPIFGRGWRRRVLAVEQEALRLANSTPQTQEGSI</sequence>
<dbReference type="SUPFAM" id="SSF53955">
    <property type="entry name" value="Lysozyme-like"/>
    <property type="match status" value="1"/>
</dbReference>
<evidence type="ECO:0000313" key="3">
    <source>
        <dbReference type="EMBL" id="GEO13444.1"/>
    </source>
</evidence>
<keyword evidence="4" id="KW-1185">Reference proteome</keyword>